<dbReference type="Pfam" id="PF01408">
    <property type="entry name" value="GFO_IDH_MocA"/>
    <property type="match status" value="1"/>
</dbReference>
<protein>
    <submittedName>
        <fullName evidence="6">Uncharacterized protein LOC115890997</fullName>
    </submittedName>
</protein>
<keyword evidence="5" id="KW-1185">Reference proteome</keyword>
<feature type="domain" description="Gfo/Idh/MocA-like oxidoreductase N-terminal" evidence="3">
    <location>
        <begin position="46"/>
        <end position="166"/>
    </location>
</feature>
<evidence type="ECO:0000313" key="5">
    <source>
        <dbReference type="Proteomes" id="UP000504635"/>
    </source>
</evidence>
<feature type="domain" description="GFO/IDH/MocA-like oxidoreductase" evidence="4">
    <location>
        <begin position="177"/>
        <end position="296"/>
    </location>
</feature>
<organism evidence="5 6">
    <name type="scientific">Sitophilus oryzae</name>
    <name type="common">Rice weevil</name>
    <name type="synonym">Curculio oryzae</name>
    <dbReference type="NCBI Taxonomy" id="7048"/>
    <lineage>
        <taxon>Eukaryota</taxon>
        <taxon>Metazoa</taxon>
        <taxon>Ecdysozoa</taxon>
        <taxon>Arthropoda</taxon>
        <taxon>Hexapoda</taxon>
        <taxon>Insecta</taxon>
        <taxon>Pterygota</taxon>
        <taxon>Neoptera</taxon>
        <taxon>Endopterygota</taxon>
        <taxon>Coleoptera</taxon>
        <taxon>Polyphaga</taxon>
        <taxon>Cucujiformia</taxon>
        <taxon>Curculionidae</taxon>
        <taxon>Dryophthorinae</taxon>
        <taxon>Sitophilus</taxon>
    </lineage>
</organism>
<accession>A0A6J2YWJ9</accession>
<evidence type="ECO:0000256" key="2">
    <source>
        <dbReference type="ARBA" id="ARBA00023002"/>
    </source>
</evidence>
<evidence type="ECO:0000313" key="6">
    <source>
        <dbReference type="RefSeq" id="XP_030767240.1"/>
    </source>
</evidence>
<dbReference type="AlphaFoldDB" id="A0A6J2YWJ9"/>
<dbReference type="InParanoid" id="A0A6J2YWJ9"/>
<gene>
    <name evidence="6" type="primary">LOC115890997</name>
</gene>
<dbReference type="OrthoDB" id="64915at2759"/>
<dbReference type="PANTHER" id="PTHR42840:SF3">
    <property type="entry name" value="BINDING ROSSMANN FOLD OXIDOREDUCTASE, PUTATIVE (AFU_ORTHOLOGUE AFUA_2G10240)-RELATED"/>
    <property type="match status" value="1"/>
</dbReference>
<dbReference type="GeneID" id="115890997"/>
<dbReference type="Gene3D" id="3.40.50.720">
    <property type="entry name" value="NAD(P)-binding Rossmann-like Domain"/>
    <property type="match status" value="1"/>
</dbReference>
<name>A0A6J2YWJ9_SITOR</name>
<dbReference type="Proteomes" id="UP000504635">
    <property type="component" value="Unplaced"/>
</dbReference>
<dbReference type="GO" id="GO:0005737">
    <property type="term" value="C:cytoplasm"/>
    <property type="evidence" value="ECO:0007669"/>
    <property type="project" value="TreeGrafter"/>
</dbReference>
<evidence type="ECO:0000256" key="1">
    <source>
        <dbReference type="ARBA" id="ARBA00010928"/>
    </source>
</evidence>
<evidence type="ECO:0000259" key="3">
    <source>
        <dbReference type="Pfam" id="PF01408"/>
    </source>
</evidence>
<reference evidence="6" key="1">
    <citation type="submission" date="2025-08" db="UniProtKB">
        <authorList>
            <consortium name="RefSeq"/>
        </authorList>
    </citation>
    <scope>IDENTIFICATION</scope>
    <source>
        <tissue evidence="6">Gonads</tissue>
    </source>
</reference>
<dbReference type="GO" id="GO:0000166">
    <property type="term" value="F:nucleotide binding"/>
    <property type="evidence" value="ECO:0007669"/>
    <property type="project" value="InterPro"/>
</dbReference>
<dbReference type="SUPFAM" id="SSF55347">
    <property type="entry name" value="Glyceraldehyde-3-phosphate dehydrogenase-like, C-terminal domain"/>
    <property type="match status" value="1"/>
</dbReference>
<dbReference type="SUPFAM" id="SSF51735">
    <property type="entry name" value="NAD(P)-binding Rossmann-fold domains"/>
    <property type="match status" value="1"/>
</dbReference>
<dbReference type="InterPro" id="IPR000683">
    <property type="entry name" value="Gfo/Idh/MocA-like_OxRdtase_N"/>
</dbReference>
<dbReference type="InterPro" id="IPR036291">
    <property type="entry name" value="NAD(P)-bd_dom_sf"/>
</dbReference>
<keyword evidence="2" id="KW-0560">Oxidoreductase</keyword>
<comment type="similarity">
    <text evidence="1">Belongs to the Gfo/Idh/MocA family.</text>
</comment>
<dbReference type="GO" id="GO:0006740">
    <property type="term" value="P:NADPH regeneration"/>
    <property type="evidence" value="ECO:0007669"/>
    <property type="project" value="TreeGrafter"/>
</dbReference>
<sequence length="387" mass="43374">MATNKYQLPSPYVTASPLQPTEDEVYYRHLDDLKLESPKQNTKYGVAIFGVGRAGTIHLRNILNNRRLDLLYIVEDEEDRLEKIEKYYCLDPKSVRLISGKQSSLVYSDPKVRFVVVSTPTDTHEAIIDQALKHNKAVFCEKPISSDVGVTVKLFALARQVNQPLFSAFNRRFDPSYANIRKRVRAGEVGKVLTVKVCNRDAPMPSLEFLKISSGVFYDAFVHDVDLVLYSLGELPDKVVSFSHATVPEIKALGDYDNVSVLLSFPSGTNGIIDLCRQCSYGNEQRLEVFGEKGMLKAENRAALGNVELYTLEAVSKGPIDYSFPSRYKEAYERELQHFVDVLDGTATILVTEKTTMAVSKIATAVEESARTGKIVQLRWTADEAIE</sequence>
<dbReference type="Gene3D" id="3.30.360.10">
    <property type="entry name" value="Dihydrodipicolinate Reductase, domain 2"/>
    <property type="match status" value="1"/>
</dbReference>
<dbReference type="InterPro" id="IPR055170">
    <property type="entry name" value="GFO_IDH_MocA-like_dom"/>
</dbReference>
<dbReference type="KEGG" id="soy:115890997"/>
<dbReference type="RefSeq" id="XP_030767240.1">
    <property type="nucleotide sequence ID" value="XM_030911380.1"/>
</dbReference>
<dbReference type="Pfam" id="PF22725">
    <property type="entry name" value="GFO_IDH_MocA_C3"/>
    <property type="match status" value="1"/>
</dbReference>
<proteinExistence type="inferred from homology"/>
<dbReference type="PANTHER" id="PTHR42840">
    <property type="entry name" value="NAD(P)-BINDING ROSSMANN-FOLD SUPERFAMILY PROTEIN-RELATED"/>
    <property type="match status" value="1"/>
</dbReference>
<dbReference type="GO" id="GO:0016491">
    <property type="term" value="F:oxidoreductase activity"/>
    <property type="evidence" value="ECO:0007669"/>
    <property type="project" value="UniProtKB-KW"/>
</dbReference>
<evidence type="ECO:0000259" key="4">
    <source>
        <dbReference type="Pfam" id="PF22725"/>
    </source>
</evidence>